<feature type="compositionally biased region" description="Basic and acidic residues" evidence="1">
    <location>
        <begin position="752"/>
        <end position="765"/>
    </location>
</feature>
<feature type="compositionally biased region" description="Basic and acidic residues" evidence="1">
    <location>
        <begin position="308"/>
        <end position="335"/>
    </location>
</feature>
<gene>
    <name evidence="2" type="ORF">g.14749</name>
</gene>
<organism evidence="2">
    <name type="scientific">Homalodisca liturata</name>
    <dbReference type="NCBI Taxonomy" id="320908"/>
    <lineage>
        <taxon>Eukaryota</taxon>
        <taxon>Metazoa</taxon>
        <taxon>Ecdysozoa</taxon>
        <taxon>Arthropoda</taxon>
        <taxon>Hexapoda</taxon>
        <taxon>Insecta</taxon>
        <taxon>Pterygota</taxon>
        <taxon>Neoptera</taxon>
        <taxon>Paraneoptera</taxon>
        <taxon>Hemiptera</taxon>
        <taxon>Auchenorrhyncha</taxon>
        <taxon>Membracoidea</taxon>
        <taxon>Cicadellidae</taxon>
        <taxon>Cicadellinae</taxon>
        <taxon>Proconiini</taxon>
        <taxon>Homalodisca</taxon>
    </lineage>
</organism>
<feature type="region of interest" description="Disordered" evidence="1">
    <location>
        <begin position="793"/>
        <end position="821"/>
    </location>
</feature>
<evidence type="ECO:0000256" key="1">
    <source>
        <dbReference type="SAM" id="MobiDB-lite"/>
    </source>
</evidence>
<feature type="region of interest" description="Disordered" evidence="1">
    <location>
        <begin position="752"/>
        <end position="778"/>
    </location>
</feature>
<reference evidence="2" key="1">
    <citation type="submission" date="2015-11" db="EMBL/GenBank/DDBJ databases">
        <title>De novo transcriptome assembly of four potential Pierce s Disease insect vectors from Arizona vineyards.</title>
        <authorList>
            <person name="Tassone E.E."/>
        </authorList>
    </citation>
    <scope>NUCLEOTIDE SEQUENCE</scope>
</reference>
<feature type="region of interest" description="Disordered" evidence="1">
    <location>
        <begin position="391"/>
        <end position="439"/>
    </location>
</feature>
<proteinExistence type="predicted"/>
<feature type="region of interest" description="Disordered" evidence="1">
    <location>
        <begin position="86"/>
        <end position="147"/>
    </location>
</feature>
<accession>A0A1B6HSN9</accession>
<feature type="compositionally biased region" description="Basic and acidic residues" evidence="1">
    <location>
        <begin position="397"/>
        <end position="425"/>
    </location>
</feature>
<feature type="compositionally biased region" description="Basic and acidic residues" evidence="1">
    <location>
        <begin position="233"/>
        <end position="243"/>
    </location>
</feature>
<feature type="compositionally biased region" description="Polar residues" evidence="1">
    <location>
        <begin position="248"/>
        <end position="257"/>
    </location>
</feature>
<feature type="compositionally biased region" description="Basic and acidic residues" evidence="1">
    <location>
        <begin position="804"/>
        <end position="821"/>
    </location>
</feature>
<feature type="compositionally biased region" description="Polar residues" evidence="1">
    <location>
        <begin position="293"/>
        <end position="304"/>
    </location>
</feature>
<dbReference type="AlphaFoldDB" id="A0A1B6HSN9"/>
<feature type="compositionally biased region" description="Basic and acidic residues" evidence="1">
    <location>
        <begin position="258"/>
        <end position="292"/>
    </location>
</feature>
<sequence length="821" mass="91942">DKVEEKAIEKEGEKVEEKEKAEDDSNREIDEHIDTKEKTEEVSASEEVPSVDKLNEKQVDASEKEFSEKEEEDEILIIEKVEIEQYGEDSVHEQESLESHLPDEGEEEIQKLLRDEAESEKKKDEITRKESIHEKEEKDIPSVIDEIVVDDDAKQDVKSKELDVKKDDAGPTDLALNLSKEVIPDKVLTPENREQIEEEVQDIITSATDFVAKAKLEQSKESSELSAEGIGSDEQKTSGETKDLLSSPEKQNILSDRNLTDDDNKQDDTKDKSKELGDVKYGAEESQPDEKFSTTVESGATTAPTLPEDERIPLDEIKEGVEEKYDKEETKEKDVVIPQGRVDQPTTLPQVAVIPGGAFDVHTSHMLTRDIVKTPDEVADLPVHEEVDGVYEDEEFSREGSKSKDDLLNVVSGKKEQEKEEEKVQKTQTIPLKEELPPAPIEEIEIPKDVKTDEEELKELKLIRQRLEDEDTIIDKAVVDYLASKDVTDKVDEKVDESSSDIGSKIRKDVDLPVDKMFVEEDLIHSTLKAPEVAELVLVTPDSAPDSPLHHIEEKKEIKSKTEESLILETKSVDVHQHKDDDLSLDTKELKVPKEEGQKEKEDKIGTDVNKDVVVESLQEIPKDSDETMIEKTTKELQQKQESPEILTEVDEVTLATVNEIKSTVDAPKTPPASPVLGVQERKGSIEAIGAILETTKELDLNLANKQNGKQELSESVALFHDVEDDIKDKPISEDQKAEDITRQSELINEKTVKIDSTSKEDEIGMKSSSAVSESNVCDVTIGDKEESIKLLDESIQSQSGSIQHEDVTSSKPSDSDDKAN</sequence>
<feature type="region of interest" description="Disordered" evidence="1">
    <location>
        <begin position="1"/>
        <end position="73"/>
    </location>
</feature>
<feature type="region of interest" description="Disordered" evidence="1">
    <location>
        <begin position="571"/>
        <end position="608"/>
    </location>
</feature>
<name>A0A1B6HSN9_9HEMI</name>
<feature type="non-terminal residue" evidence="2">
    <location>
        <position position="821"/>
    </location>
</feature>
<feature type="compositionally biased region" description="Polar residues" evidence="1">
    <location>
        <begin position="767"/>
        <end position="778"/>
    </location>
</feature>
<dbReference type="EMBL" id="GECU01030041">
    <property type="protein sequence ID" value="JAS77665.1"/>
    <property type="molecule type" value="Transcribed_RNA"/>
</dbReference>
<protein>
    <submittedName>
        <fullName evidence="2">Uncharacterized protein</fullName>
    </submittedName>
</protein>
<feature type="region of interest" description="Disordered" evidence="1">
    <location>
        <begin position="215"/>
        <end position="342"/>
    </location>
</feature>
<feature type="non-terminal residue" evidence="2">
    <location>
        <position position="1"/>
    </location>
</feature>
<feature type="compositionally biased region" description="Basic and acidic residues" evidence="1">
    <location>
        <begin position="1"/>
        <end position="41"/>
    </location>
</feature>
<evidence type="ECO:0000313" key="2">
    <source>
        <dbReference type="EMBL" id="JAS77665.1"/>
    </source>
</evidence>
<feature type="compositionally biased region" description="Basic and acidic residues" evidence="1">
    <location>
        <begin position="53"/>
        <end position="67"/>
    </location>
</feature>
<feature type="compositionally biased region" description="Basic and acidic residues" evidence="1">
    <location>
        <begin position="86"/>
        <end position="140"/>
    </location>
</feature>